<dbReference type="PANTHER" id="PTHR43280">
    <property type="entry name" value="ARAC-FAMILY TRANSCRIPTIONAL REGULATOR"/>
    <property type="match status" value="1"/>
</dbReference>
<sequence length="739" mass="85281">MSKKWFYRLLLSYIPVFFVVTAFLFFIFFQTLSEQNKKETIKANDFVAQQAIRYIDYSLKAIDEKVTLELLRNSDVARYFSSGGADDLKLDVAVMNAMRDLKVTYPLIDSMYVIRFRDDTVLSNIGSYALRDYPDEPFIARMRKAPNSVWSDSRAFKQFAYEEGVQVVSLTRGFPVFSQEKGMLVLNVRTDALHAIARQMYNPEVSFVRLYDRQGSDLMEAAAGDAFSPEEGKVYASYVSDYTGWRMDSGIRREGLIGLVLGLYNVWISLGILVVLGAIAWMIYVTRRNYKPIELIVSRLQLYLDYKARFIGGGANANEFKFIESALDNMIEQSNHWERQYYQDLGVRRNYFIHGLLEGTRRVDAEEWSREADGLMMPATFGMQTVFVVEIDKYTEFCKEYSHRDQNLFKFVISKMVEETAVSGTETVWTLWTASHQLTCVLRIDDGTKTSIEHIEMFEKIRSWMEVNLQLTVTIGIGGLTGRPEGLRDSFKEAQEALRFKTIYGGNGLLVHERLPSKGEANEQLQLIMNIAGDYRMSQGRWRSDLQTLFREMYRSVLSREDVVTLLRSLTFHLDRAVSAMGAHLQERWKKDAYPKLLGLLDSFETLEEIEDGYPAVLERFALQMDELREAKHPQFAIHEVKAYLEQHVMNPNLSLDFLSEKFGMNGKYLSKAFKEAYGVKFVDFMIDLRMQHAKRMLTETDRTVQEIAENVGYSSAISFIRTFKKMTGMSPGDYRKGN</sequence>
<dbReference type="PANTHER" id="PTHR43280:SF28">
    <property type="entry name" value="HTH-TYPE TRANSCRIPTIONAL ACTIVATOR RHAS"/>
    <property type="match status" value="1"/>
</dbReference>
<dbReference type="Gene3D" id="1.10.10.60">
    <property type="entry name" value="Homeodomain-like"/>
    <property type="match status" value="2"/>
</dbReference>
<evidence type="ECO:0000256" key="3">
    <source>
        <dbReference type="ARBA" id="ARBA00023163"/>
    </source>
</evidence>
<evidence type="ECO:0000256" key="2">
    <source>
        <dbReference type="ARBA" id="ARBA00023125"/>
    </source>
</evidence>
<dbReference type="Proteomes" id="UP001057134">
    <property type="component" value="Chromosome"/>
</dbReference>
<proteinExistence type="predicted"/>
<dbReference type="Pfam" id="PF17853">
    <property type="entry name" value="GGDEF_2"/>
    <property type="match status" value="1"/>
</dbReference>
<keyword evidence="4" id="KW-0472">Membrane</keyword>
<keyword evidence="2" id="KW-0238">DNA-binding</keyword>
<dbReference type="PROSITE" id="PS00041">
    <property type="entry name" value="HTH_ARAC_FAMILY_1"/>
    <property type="match status" value="1"/>
</dbReference>
<keyword evidence="7" id="KW-1185">Reference proteome</keyword>
<dbReference type="SUPFAM" id="SSF46689">
    <property type="entry name" value="Homeodomain-like"/>
    <property type="match status" value="1"/>
</dbReference>
<keyword evidence="1" id="KW-0805">Transcription regulation</keyword>
<dbReference type="InterPro" id="IPR018060">
    <property type="entry name" value="HTH_AraC"/>
</dbReference>
<feature type="domain" description="HTH araC/xylS-type" evidence="5">
    <location>
        <begin position="639"/>
        <end position="738"/>
    </location>
</feature>
<accession>A0ABY4RX18</accession>
<evidence type="ECO:0000256" key="1">
    <source>
        <dbReference type="ARBA" id="ARBA00023015"/>
    </source>
</evidence>
<evidence type="ECO:0000259" key="5">
    <source>
        <dbReference type="PROSITE" id="PS01124"/>
    </source>
</evidence>
<dbReference type="Pfam" id="PF12833">
    <property type="entry name" value="HTH_18"/>
    <property type="match status" value="1"/>
</dbReference>
<dbReference type="InterPro" id="IPR009057">
    <property type="entry name" value="Homeodomain-like_sf"/>
</dbReference>
<dbReference type="InterPro" id="IPR020449">
    <property type="entry name" value="Tscrpt_reg_AraC-type_HTH"/>
</dbReference>
<feature type="transmembrane region" description="Helical" evidence="4">
    <location>
        <begin position="6"/>
        <end position="29"/>
    </location>
</feature>
<keyword evidence="3" id="KW-0804">Transcription</keyword>
<organism evidence="6 7">
    <name type="scientific">Paenibacillus konkukensis</name>
    <dbReference type="NCBI Taxonomy" id="2020716"/>
    <lineage>
        <taxon>Bacteria</taxon>
        <taxon>Bacillati</taxon>
        <taxon>Bacillota</taxon>
        <taxon>Bacilli</taxon>
        <taxon>Bacillales</taxon>
        <taxon>Paenibacillaceae</taxon>
        <taxon>Paenibacillus</taxon>
    </lineage>
</organism>
<protein>
    <submittedName>
        <fullName evidence="6">HTH-type transcriptional regulator YesS</fullName>
    </submittedName>
</protein>
<dbReference type="RefSeq" id="WP_249862408.1">
    <property type="nucleotide sequence ID" value="NZ_CP027059.1"/>
</dbReference>
<dbReference type="SMART" id="SM00342">
    <property type="entry name" value="HTH_ARAC"/>
    <property type="match status" value="1"/>
</dbReference>
<keyword evidence="4" id="KW-1133">Transmembrane helix</keyword>
<keyword evidence="4" id="KW-0812">Transmembrane</keyword>
<reference evidence="6" key="1">
    <citation type="submission" date="2018-02" db="EMBL/GenBank/DDBJ databases">
        <authorList>
            <person name="Kim S.-K."/>
            <person name="Jung H.-I."/>
            <person name="Lee S.-W."/>
        </authorList>
    </citation>
    <scope>NUCLEOTIDE SEQUENCE</scope>
    <source>
        <strain evidence="6">SK3146</strain>
    </source>
</reference>
<name>A0ABY4RX18_9BACL</name>
<dbReference type="InterPro" id="IPR018062">
    <property type="entry name" value="HTH_AraC-typ_CS"/>
</dbReference>
<dbReference type="InterPro" id="IPR041522">
    <property type="entry name" value="CdaR_GGDEF"/>
</dbReference>
<feature type="transmembrane region" description="Helical" evidence="4">
    <location>
        <begin position="256"/>
        <end position="284"/>
    </location>
</feature>
<dbReference type="EMBL" id="CP027059">
    <property type="protein sequence ID" value="UQZ86910.1"/>
    <property type="molecule type" value="Genomic_DNA"/>
</dbReference>
<reference evidence="6" key="2">
    <citation type="journal article" date="2021" name="J Anim Sci Technol">
        <title>Complete genome sequence of Paenibacillus konkukensis sp. nov. SK3146 as a potential probiotic strain.</title>
        <authorList>
            <person name="Jung H.I."/>
            <person name="Park S."/>
            <person name="Niu K.M."/>
            <person name="Lee S.W."/>
            <person name="Kothari D."/>
            <person name="Yi K.J."/>
            <person name="Kim S.K."/>
        </authorList>
    </citation>
    <scope>NUCLEOTIDE SEQUENCE</scope>
    <source>
        <strain evidence="6">SK3146</strain>
    </source>
</reference>
<evidence type="ECO:0000313" key="7">
    <source>
        <dbReference type="Proteomes" id="UP001057134"/>
    </source>
</evidence>
<gene>
    <name evidence="6" type="primary">yesS_66</name>
    <name evidence="6" type="ORF">SK3146_06203</name>
</gene>
<dbReference type="PRINTS" id="PR00032">
    <property type="entry name" value="HTHARAC"/>
</dbReference>
<dbReference type="PROSITE" id="PS01124">
    <property type="entry name" value="HTH_ARAC_FAMILY_2"/>
    <property type="match status" value="1"/>
</dbReference>
<evidence type="ECO:0000256" key="4">
    <source>
        <dbReference type="SAM" id="Phobius"/>
    </source>
</evidence>
<evidence type="ECO:0000313" key="6">
    <source>
        <dbReference type="EMBL" id="UQZ86910.1"/>
    </source>
</evidence>